<evidence type="ECO:0000256" key="2">
    <source>
        <dbReference type="ARBA" id="ARBA00023002"/>
    </source>
</evidence>
<evidence type="ECO:0000313" key="6">
    <source>
        <dbReference type="Proteomes" id="UP000198534"/>
    </source>
</evidence>
<dbReference type="EMBL" id="FNNQ01000009">
    <property type="protein sequence ID" value="SDX03105.1"/>
    <property type="molecule type" value="Genomic_DNA"/>
</dbReference>
<dbReference type="NCBIfam" id="NF008607">
    <property type="entry name" value="PRK11579.1"/>
    <property type="match status" value="1"/>
</dbReference>
<keyword evidence="6" id="KW-1185">Reference proteome</keyword>
<evidence type="ECO:0000256" key="1">
    <source>
        <dbReference type="ARBA" id="ARBA00010928"/>
    </source>
</evidence>
<proteinExistence type="inferred from homology"/>
<dbReference type="InterPro" id="IPR000683">
    <property type="entry name" value="Gfo/Idh/MocA-like_OxRdtase_N"/>
</dbReference>
<protein>
    <submittedName>
        <fullName evidence="5">Scyllo-inositol 2-dehydrogenase (NADP+)</fullName>
    </submittedName>
</protein>
<dbReference type="GO" id="GO:0016491">
    <property type="term" value="F:oxidoreductase activity"/>
    <property type="evidence" value="ECO:0007669"/>
    <property type="project" value="UniProtKB-KW"/>
</dbReference>
<dbReference type="Proteomes" id="UP000198534">
    <property type="component" value="Unassembled WGS sequence"/>
</dbReference>
<keyword evidence="2" id="KW-0560">Oxidoreductase</keyword>
<dbReference type="OrthoDB" id="9815825at2"/>
<dbReference type="STRING" id="1048340.SAMN05444487_10934"/>
<reference evidence="5 6" key="1">
    <citation type="submission" date="2016-10" db="EMBL/GenBank/DDBJ databases">
        <authorList>
            <person name="de Groot N.N."/>
        </authorList>
    </citation>
    <scope>NUCLEOTIDE SEQUENCE [LARGE SCALE GENOMIC DNA]</scope>
    <source>
        <strain evidence="5 6">DSM 45610</strain>
    </source>
</reference>
<dbReference type="Gene3D" id="3.30.360.10">
    <property type="entry name" value="Dihydrodipicolinate Reductase, domain 2"/>
    <property type="match status" value="1"/>
</dbReference>
<dbReference type="InterPro" id="IPR004104">
    <property type="entry name" value="Gfo/Idh/MocA-like_OxRdtase_C"/>
</dbReference>
<dbReference type="PANTHER" id="PTHR43708:SF5">
    <property type="entry name" value="CONSERVED EXPRESSED OXIDOREDUCTASE (EUROFUNG)-RELATED"/>
    <property type="match status" value="1"/>
</dbReference>
<feature type="domain" description="Gfo/Idh/MocA-like oxidoreductase N-terminal" evidence="3">
    <location>
        <begin position="4"/>
        <end position="121"/>
    </location>
</feature>
<organism evidence="5 6">
    <name type="scientific">Marininema mesophilum</name>
    <dbReference type="NCBI Taxonomy" id="1048340"/>
    <lineage>
        <taxon>Bacteria</taxon>
        <taxon>Bacillati</taxon>
        <taxon>Bacillota</taxon>
        <taxon>Bacilli</taxon>
        <taxon>Bacillales</taxon>
        <taxon>Thermoactinomycetaceae</taxon>
        <taxon>Marininema</taxon>
    </lineage>
</organism>
<dbReference type="Pfam" id="PF01408">
    <property type="entry name" value="GFO_IDH_MocA"/>
    <property type="match status" value="1"/>
</dbReference>
<dbReference type="PANTHER" id="PTHR43708">
    <property type="entry name" value="CONSERVED EXPRESSED OXIDOREDUCTASE (EUROFUNG)"/>
    <property type="match status" value="1"/>
</dbReference>
<dbReference type="SUPFAM" id="SSF51735">
    <property type="entry name" value="NAD(P)-binding Rossmann-fold domains"/>
    <property type="match status" value="1"/>
</dbReference>
<dbReference type="GO" id="GO:0000166">
    <property type="term" value="F:nucleotide binding"/>
    <property type="evidence" value="ECO:0007669"/>
    <property type="project" value="InterPro"/>
</dbReference>
<evidence type="ECO:0000259" key="3">
    <source>
        <dbReference type="Pfam" id="PF01408"/>
    </source>
</evidence>
<dbReference type="InterPro" id="IPR051317">
    <property type="entry name" value="Gfo/Idh/MocA_oxidoreduct"/>
</dbReference>
<sequence length="346" mass="39425">MNKIGVGIVGYGFSSTTFHIPLLQTIEDYEIRAIVSSQEEKVKGSFPHIEVVATMDELVQKGNIDIIIITSPNTTHFEYAKTAILHGKHVVLEKPFVVSVEEGDELIALAEQHDVMLSVYHNRRWDNDFRTIQKLLQEDKIGKIYTYETHYDRFRPQVRDRWREQKLPGSGILFDLGSHLIDQALQLFGIPEAVYADIINQRPGSQIDDYFHIILHYEEMRVILHSSSHVKYTGPHFSIHGEKGSIVKYGMDSQEEQLKAGMKPGSEGYGEDARHRYAILSTEEKEQHIPTEIGCYENYYKGVRDAIMKQDRPPVTGEEALNVIRIITACLQSSQQGTVVKLNQGN</sequence>
<dbReference type="Pfam" id="PF02894">
    <property type="entry name" value="GFO_IDH_MocA_C"/>
    <property type="match status" value="1"/>
</dbReference>
<name>A0A1H2YDQ2_9BACL</name>
<evidence type="ECO:0000259" key="4">
    <source>
        <dbReference type="Pfam" id="PF02894"/>
    </source>
</evidence>
<evidence type="ECO:0000313" key="5">
    <source>
        <dbReference type="EMBL" id="SDX03105.1"/>
    </source>
</evidence>
<comment type="similarity">
    <text evidence="1">Belongs to the Gfo/Idh/MocA family.</text>
</comment>
<accession>A0A1H2YDQ2</accession>
<feature type="domain" description="Gfo/Idh/MocA-like oxidoreductase C-terminal" evidence="4">
    <location>
        <begin position="134"/>
        <end position="342"/>
    </location>
</feature>
<dbReference type="RefSeq" id="WP_091739980.1">
    <property type="nucleotide sequence ID" value="NZ_FNNQ01000009.1"/>
</dbReference>
<dbReference type="AlphaFoldDB" id="A0A1H2YDQ2"/>
<dbReference type="Gene3D" id="3.40.50.720">
    <property type="entry name" value="NAD(P)-binding Rossmann-like Domain"/>
    <property type="match status" value="1"/>
</dbReference>
<gene>
    <name evidence="5" type="ORF">SAMN05444487_10934</name>
</gene>
<dbReference type="InterPro" id="IPR036291">
    <property type="entry name" value="NAD(P)-bd_dom_sf"/>
</dbReference>